<dbReference type="InterPro" id="IPR055370">
    <property type="entry name" value="Lsr2_DNA-bd"/>
</dbReference>
<feature type="domain" description="Lsr2 DNA-binding" evidence="3">
    <location>
        <begin position="393"/>
        <end position="428"/>
    </location>
</feature>
<feature type="region of interest" description="Disordered" evidence="2">
    <location>
        <begin position="428"/>
        <end position="457"/>
    </location>
</feature>
<organism evidence="4 5">
    <name type="scientific">Streptomyces heliomycini</name>
    <dbReference type="NCBI Taxonomy" id="284032"/>
    <lineage>
        <taxon>Bacteria</taxon>
        <taxon>Bacillati</taxon>
        <taxon>Actinomycetota</taxon>
        <taxon>Actinomycetes</taxon>
        <taxon>Kitasatosporales</taxon>
        <taxon>Streptomycetaceae</taxon>
        <taxon>Streptomyces</taxon>
    </lineage>
</organism>
<dbReference type="Proteomes" id="UP001589753">
    <property type="component" value="Unassembled WGS sequence"/>
</dbReference>
<dbReference type="EMBL" id="JBHMDI010000030">
    <property type="protein sequence ID" value="MFB9348577.1"/>
    <property type="molecule type" value="Genomic_DNA"/>
</dbReference>
<gene>
    <name evidence="4" type="ORF">ACFFUA_14085</name>
</gene>
<evidence type="ECO:0000313" key="5">
    <source>
        <dbReference type="Proteomes" id="UP001589753"/>
    </source>
</evidence>
<evidence type="ECO:0000313" key="4">
    <source>
        <dbReference type="EMBL" id="MFB9348577.1"/>
    </source>
</evidence>
<sequence>MSAFSTESSEHVDTWIDFFPWVEYLDAPDLIDLQRLGGPAQWWSKESPTQTAMRRASMEEVFDLLGGILLSSGNLVDEDCVILFPALHATTVIEDLDMENDGATAALVEFGVLALGDLRGITPHDLSLHLPLTHDEVVTLLGAVIRAVALPNESSHAVAVTQWFSELDSVEQSILLLHRCAPKRQELSTLAMQHRMPLERLQELCEELSHRFDAAMATSSALRAAVADFDHVTHTPTPMAQLQCRRPWLGGFLPGSDVSLVTLLSSLRHAEVREQWICRPSVCGQVQKTLSILGFEEDEVMALPVARRILSQRGWVAAYIDAWLDFCGIPSQSGQLQFSGMSTLELGNLPRRDAQPAPINHPPAKNLDSAPQSGTHDHDGDSESPSSADGTSSQADAVAIRAWARSNGFAIGERGRISRVIQEAYAAARGDMSHAASPRETPPLSLTRDDPSRSPDSALAEEFATLAALLNPDEQGITIGSLLRLGEELPPQAQNIVHRILNATLGENGWIVDREEAAQASAGAPVRKTLKQRAREVLQAADHPLSTGELASRMGDTVNERSLKVQLAADLRFTRSDIDSWALTEWQLRPYTSVRELVEEEVDKAGGSIESGELVKVLTQAFSIKESTLRQVFSSAPFTARGGRVQRLSDLESGRYQGDTHRVDEPADNSAGVQLARDLGLDF</sequence>
<feature type="compositionally biased region" description="Polar residues" evidence="2">
    <location>
        <begin position="383"/>
        <end position="394"/>
    </location>
</feature>
<dbReference type="Gene3D" id="4.10.320.10">
    <property type="entry name" value="E3-binding domain"/>
    <property type="match status" value="1"/>
</dbReference>
<dbReference type="RefSeq" id="WP_199822418.1">
    <property type="nucleotide sequence ID" value="NZ_JBHMDI010000030.1"/>
</dbReference>
<dbReference type="InterPro" id="IPR036625">
    <property type="entry name" value="E3-bd_dom_sf"/>
</dbReference>
<dbReference type="Pfam" id="PF23359">
    <property type="entry name" value="Lsr2_DNA-bd"/>
    <property type="match status" value="1"/>
</dbReference>
<protein>
    <submittedName>
        <fullName evidence="4">Histone-like nucleoid-structuring protein Lsr2</fullName>
    </submittedName>
</protein>
<comment type="caution">
    <text evidence="4">The sequence shown here is derived from an EMBL/GenBank/DDBJ whole genome shotgun (WGS) entry which is preliminary data.</text>
</comment>
<name>A0ABV5LBW7_9ACTN</name>
<keyword evidence="1" id="KW-0238">DNA-binding</keyword>
<evidence type="ECO:0000259" key="3">
    <source>
        <dbReference type="Pfam" id="PF23359"/>
    </source>
</evidence>
<feature type="region of interest" description="Disordered" evidence="2">
    <location>
        <begin position="349"/>
        <end position="394"/>
    </location>
</feature>
<evidence type="ECO:0000256" key="2">
    <source>
        <dbReference type="SAM" id="MobiDB-lite"/>
    </source>
</evidence>
<accession>A0ABV5LBW7</accession>
<evidence type="ECO:0000256" key="1">
    <source>
        <dbReference type="ARBA" id="ARBA00023125"/>
    </source>
</evidence>
<keyword evidence="5" id="KW-1185">Reference proteome</keyword>
<reference evidence="4 5" key="1">
    <citation type="submission" date="2024-09" db="EMBL/GenBank/DDBJ databases">
        <authorList>
            <person name="Sun Q."/>
            <person name="Mori K."/>
        </authorList>
    </citation>
    <scope>NUCLEOTIDE SEQUENCE [LARGE SCALE GENOMIC DNA]</scope>
    <source>
        <strain evidence="4 5">JCM 9767</strain>
    </source>
</reference>
<proteinExistence type="predicted"/>